<feature type="region of interest" description="Disordered" evidence="7">
    <location>
        <begin position="451"/>
        <end position="483"/>
    </location>
</feature>
<sequence length="1546" mass="171649">MAAQVFAETPSRLLRRVQLLEDMEMPSLPSIHHDMGYESSLTSSDNDSLVHVQQHTEASHDVETPHPHRLAPAQAQSKVPSETSSTSAGSPYPPTHAGALVGTPSSRDSSKVLTSTPSTQHHYHSHSQSTRIRGDDTRSTVTAKHERTRSGTTGLGNSTRTGRENWHTPRESSSFSADESLIEDHDAEIATNGQSSDTSFSSQQSDMVNIIDTPLTRRISASHVLFNRPRRRGLSSQQTEHGMEATSSLPPLEEVSSPGSSIGMALTIPDEKERVPSLSRSELSGADTDGEARTPEGPTRAVIIATPRSNHGGQPDDNGVDVEHEWVGGAHETTFQIHNDSRDDENITSLPVKSLGMTPLSSTPGVGRYAGSPLGGYGSPNIYHDLASTVLQDVTVSLQNVKTPTPQTPSPYAHSLHSDMSTPRAPLNDAERRKSHVLAVLSSSQLPTRTWRAPVRGTPHPLRRVSMPPSSTSIMEEGHEPSVRQSRFTIQPGGRSNLSVGATSAQNESFISIASSADLTSDKRGTTVHHTHSRINTSFPTILLPTGAQSNGPLRAVSDQRADGIKIHKHLNAMNKQLLETNSDLAREAEAWRDEAERLRAVLEEAGVEFEDIDVMANISGVQRSLSFTNSSVKYDEGESSARVLRNGSSDVDAFVTHQQNKDANERSGAVDELVERLEELEGVIDNKNRMIADLEHVLETARVSTDDGSIAHSQLRDLELQLEESERCKMQIQADFASQTGEHARKFAEICSGFEEQVTELEMRLASARSEADRVKAEKERLQAMAENENTTDREKELRLQVAQLEREVSKANEAAGNHEVEAQRYREEKARAVEELDSLRSQDQELRAKVRRLEADLNDAVTLSDEAVNDLEVAQQAQASAEGALAEARLRIDALESEADQHQATISDQETELDRQHEELQSLLNRIEELEQGQSTGMSEKEAADVDRLQAMVEKLNYSLEQRDVEIELLRGQLEKVDKSVVPVDEEQRSYVAAIEERLDDAYREIGRLKHELSASPHRKSAVEIRDARIRALEQEKATLQQRLATSKTTASIASSSMQMAGSPFTRPTPFVHKAISSIKGLKTPGSIQEMSWLQTTIGNPDESVLHAQLEHLQTQLNDANEQLDQNFSRLEEAGIGAIGLAEELAAARDHIGQLEDEIRTLLQRNKASLALVNAQREEISRESDVKLQKALGVVHDQLEHLKADETAERGRLHRENSQLQDLLRDLRMKSQKEATSFHSELQIIEAAAQAEITKVKKAMTTIVGQRDDLQKELRATSTKVIRLERDLASQREEYERLIERQTTLAGDTTQLVRARATIKSIELSLRETNARSDSLTGQLDESRRRLSDAQEKIRELERERATVIQDLAVFESDLERQHVENANFSAALRMFKEQQATMLLQESDLGKLREELRAAQHKLQSSMVQLDEAKQKMTELEELRDIQLNATSRNALEEQRSRFKAQAKDLAVQIRYLKVKFTREASFRNALALQKRYLLLLVGGMSLNEQATLKAIASMGFPSPQPPTQKRTFKAVALAVMSVIRTR</sequence>
<dbReference type="GO" id="GO:0005737">
    <property type="term" value="C:cytoplasm"/>
    <property type="evidence" value="ECO:0007669"/>
    <property type="project" value="UniProtKB-ARBA"/>
</dbReference>
<feature type="compositionally biased region" description="Polar residues" evidence="7">
    <location>
        <begin position="150"/>
        <end position="160"/>
    </location>
</feature>
<dbReference type="PANTHER" id="PTHR43941">
    <property type="entry name" value="STRUCTURAL MAINTENANCE OF CHROMOSOMES PROTEIN 2"/>
    <property type="match status" value="1"/>
</dbReference>
<feature type="region of interest" description="Disordered" evidence="7">
    <location>
        <begin position="30"/>
        <end position="178"/>
    </location>
</feature>
<evidence type="ECO:0000256" key="4">
    <source>
        <dbReference type="ARBA" id="ARBA00023054"/>
    </source>
</evidence>
<feature type="compositionally biased region" description="Polar residues" evidence="7">
    <location>
        <begin position="103"/>
        <end position="113"/>
    </location>
</feature>
<dbReference type="Gene3D" id="1.10.287.1490">
    <property type="match status" value="1"/>
</dbReference>
<reference evidence="9 10" key="1">
    <citation type="submission" date="2016-06" db="EMBL/GenBank/DDBJ databases">
        <title>Evolution of pathogenesis and genome organization in the Tremellales.</title>
        <authorList>
            <person name="Cuomo C."/>
            <person name="Litvintseva A."/>
            <person name="Heitman J."/>
            <person name="Chen Y."/>
            <person name="Sun S."/>
            <person name="Springer D."/>
            <person name="Dromer F."/>
            <person name="Young S."/>
            <person name="Zeng Q."/>
            <person name="Chapman S."/>
            <person name="Gujja S."/>
            <person name="Saif S."/>
            <person name="Birren B."/>
        </authorList>
    </citation>
    <scope>NUCLEOTIDE SEQUENCE [LARGE SCALE GENOMIC DNA]</scope>
    <source>
        <strain evidence="9 10">ATCC 28783</strain>
    </source>
</reference>
<dbReference type="Proteomes" id="UP000289152">
    <property type="component" value="Unassembled WGS sequence"/>
</dbReference>
<feature type="compositionally biased region" description="Basic and acidic residues" evidence="7">
    <location>
        <begin position="132"/>
        <end position="149"/>
    </location>
</feature>
<keyword evidence="4 6" id="KW-0175">Coiled coil</keyword>
<evidence type="ECO:0000256" key="5">
    <source>
        <dbReference type="ARBA" id="ARBA00023212"/>
    </source>
</evidence>
<protein>
    <recommendedName>
        <fullName evidence="8">Pericentrin/AKAP-450 centrosomal targeting domain-containing protein</fullName>
    </recommendedName>
</protein>
<dbReference type="GO" id="GO:0000793">
    <property type="term" value="C:condensed chromosome"/>
    <property type="evidence" value="ECO:0007669"/>
    <property type="project" value="TreeGrafter"/>
</dbReference>
<dbReference type="Pfam" id="PF10495">
    <property type="entry name" value="PACT_coil_coil"/>
    <property type="match status" value="1"/>
</dbReference>
<keyword evidence="2" id="KW-0963">Cytoplasm</keyword>
<dbReference type="VEuPathDB" id="FungiDB:TREMEDRAFT_69871"/>
<keyword evidence="5" id="KW-0206">Cytoskeleton</keyword>
<organism evidence="9 10">
    <name type="scientific">Tremella mesenterica</name>
    <name type="common">Jelly fungus</name>
    <dbReference type="NCBI Taxonomy" id="5217"/>
    <lineage>
        <taxon>Eukaryota</taxon>
        <taxon>Fungi</taxon>
        <taxon>Dikarya</taxon>
        <taxon>Basidiomycota</taxon>
        <taxon>Agaricomycotina</taxon>
        <taxon>Tremellomycetes</taxon>
        <taxon>Tremellales</taxon>
        <taxon>Tremellaceae</taxon>
        <taxon>Tremella</taxon>
    </lineage>
</organism>
<feature type="domain" description="Pericentrin/AKAP-450 centrosomal targeting" evidence="8">
    <location>
        <begin position="1479"/>
        <end position="1546"/>
    </location>
</feature>
<dbReference type="GO" id="GO:0000796">
    <property type="term" value="C:condensin complex"/>
    <property type="evidence" value="ECO:0007669"/>
    <property type="project" value="TreeGrafter"/>
</dbReference>
<dbReference type="InParanoid" id="A0A4Q1BBJ6"/>
<gene>
    <name evidence="9" type="ORF">M231_07633</name>
</gene>
<evidence type="ECO:0000256" key="6">
    <source>
        <dbReference type="SAM" id="Coils"/>
    </source>
</evidence>
<feature type="compositionally biased region" description="Polar residues" evidence="7">
    <location>
        <begin position="39"/>
        <end position="56"/>
    </location>
</feature>
<dbReference type="GO" id="GO:0003682">
    <property type="term" value="F:chromatin binding"/>
    <property type="evidence" value="ECO:0007669"/>
    <property type="project" value="TreeGrafter"/>
</dbReference>
<evidence type="ECO:0000256" key="1">
    <source>
        <dbReference type="ARBA" id="ARBA00004267"/>
    </source>
</evidence>
<dbReference type="InterPro" id="IPR019528">
    <property type="entry name" value="PACT_domain"/>
</dbReference>
<dbReference type="PANTHER" id="PTHR43941:SF1">
    <property type="entry name" value="STRUCTURAL MAINTENANCE OF CHROMOSOMES PROTEIN 2"/>
    <property type="match status" value="1"/>
</dbReference>
<dbReference type="GO" id="GO:0005815">
    <property type="term" value="C:microtubule organizing center"/>
    <property type="evidence" value="ECO:0007669"/>
    <property type="project" value="UniProtKB-SubCell"/>
</dbReference>
<evidence type="ECO:0000256" key="2">
    <source>
        <dbReference type="ARBA" id="ARBA00022490"/>
    </source>
</evidence>
<feature type="compositionally biased region" description="Basic and acidic residues" evidence="7">
    <location>
        <begin position="57"/>
        <end position="66"/>
    </location>
</feature>
<dbReference type="EMBL" id="SDIL01000158">
    <property type="protein sequence ID" value="RXK35116.1"/>
    <property type="molecule type" value="Genomic_DNA"/>
</dbReference>
<evidence type="ECO:0000259" key="8">
    <source>
        <dbReference type="Pfam" id="PF10495"/>
    </source>
</evidence>
<accession>A0A4Q1BBJ6</accession>
<comment type="caution">
    <text evidence="9">The sequence shown here is derived from an EMBL/GenBank/DDBJ whole genome shotgun (WGS) entry which is preliminary data.</text>
</comment>
<evidence type="ECO:0000256" key="3">
    <source>
        <dbReference type="ARBA" id="ARBA00022553"/>
    </source>
</evidence>
<feature type="coiled-coil region" evidence="6">
    <location>
        <begin position="1105"/>
        <end position="1167"/>
    </location>
</feature>
<feature type="compositionally biased region" description="Low complexity" evidence="7">
    <location>
        <begin position="114"/>
        <end position="130"/>
    </location>
</feature>
<feature type="region of interest" description="Disordered" evidence="7">
    <location>
        <begin position="230"/>
        <end position="297"/>
    </location>
</feature>
<proteinExistence type="predicted"/>
<evidence type="ECO:0000256" key="7">
    <source>
        <dbReference type="SAM" id="MobiDB-lite"/>
    </source>
</evidence>
<feature type="compositionally biased region" description="Polar residues" evidence="7">
    <location>
        <begin position="74"/>
        <end position="89"/>
    </location>
</feature>
<feature type="coiled-coil region" evidence="6">
    <location>
        <begin position="671"/>
        <end position="935"/>
    </location>
</feature>
<feature type="coiled-coil region" evidence="6">
    <location>
        <begin position="1328"/>
        <end position="1376"/>
    </location>
</feature>
<feature type="coiled-coil region" evidence="6">
    <location>
        <begin position="575"/>
        <end position="609"/>
    </location>
</feature>
<evidence type="ECO:0000313" key="9">
    <source>
        <dbReference type="EMBL" id="RXK35116.1"/>
    </source>
</evidence>
<comment type="subcellular location">
    <subcellularLocation>
        <location evidence="1">Cytoplasm</location>
        <location evidence="1">Cytoskeleton</location>
        <location evidence="1">Microtubule organizing center</location>
    </subcellularLocation>
</comment>
<feature type="region of interest" description="Disordered" evidence="7">
    <location>
        <begin position="402"/>
        <end position="423"/>
    </location>
</feature>
<feature type="coiled-coil region" evidence="6">
    <location>
        <begin position="994"/>
        <end position="1052"/>
    </location>
</feature>
<dbReference type="OrthoDB" id="2020852at2759"/>
<feature type="compositionally biased region" description="Basic and acidic residues" evidence="7">
    <location>
        <begin position="161"/>
        <end position="170"/>
    </location>
</feature>
<name>A0A4Q1BBJ6_TREME</name>
<keyword evidence="10" id="KW-1185">Reference proteome</keyword>
<evidence type="ECO:0000313" key="10">
    <source>
        <dbReference type="Proteomes" id="UP000289152"/>
    </source>
</evidence>
<feature type="compositionally biased region" description="Low complexity" evidence="7">
    <location>
        <begin position="247"/>
        <end position="261"/>
    </location>
</feature>
<feature type="coiled-coil region" evidence="6">
    <location>
        <begin position="1408"/>
        <end position="1472"/>
    </location>
</feature>
<dbReference type="GO" id="GO:0000785">
    <property type="term" value="C:chromatin"/>
    <property type="evidence" value="ECO:0007669"/>
    <property type="project" value="TreeGrafter"/>
</dbReference>
<dbReference type="GO" id="GO:0007076">
    <property type="term" value="P:mitotic chromosome condensation"/>
    <property type="evidence" value="ECO:0007669"/>
    <property type="project" value="TreeGrafter"/>
</dbReference>
<feature type="coiled-coil region" evidence="6">
    <location>
        <begin position="1269"/>
        <end position="1303"/>
    </location>
</feature>
<keyword evidence="3" id="KW-0597">Phosphoprotein</keyword>